<dbReference type="PANTHER" id="PTHR47937">
    <property type="entry name" value="PLASTID TRANSCRIPTIONALLY ACTIVE CHROMOSOME 2-LIKE PROTEIN"/>
    <property type="match status" value="1"/>
</dbReference>
<feature type="repeat" description="PPR" evidence="1">
    <location>
        <begin position="105"/>
        <end position="139"/>
    </location>
</feature>
<dbReference type="InterPro" id="IPR041698">
    <property type="entry name" value="Methyltransf_25"/>
</dbReference>
<dbReference type="InterPro" id="IPR011990">
    <property type="entry name" value="TPR-like_helical_dom_sf"/>
</dbReference>
<name>A0A813LS74_POLGL</name>
<evidence type="ECO:0000313" key="3">
    <source>
        <dbReference type="EMBL" id="CAE8736867.1"/>
    </source>
</evidence>
<dbReference type="PROSITE" id="PS50206">
    <property type="entry name" value="RHODANESE_3"/>
    <property type="match status" value="1"/>
</dbReference>
<dbReference type="InterPro" id="IPR029063">
    <property type="entry name" value="SAM-dependent_MTases_sf"/>
</dbReference>
<dbReference type="EMBL" id="CAJNNW010036702">
    <property type="protein sequence ID" value="CAE8736867.1"/>
    <property type="molecule type" value="Genomic_DNA"/>
</dbReference>
<evidence type="ECO:0000313" key="4">
    <source>
        <dbReference type="Proteomes" id="UP000626109"/>
    </source>
</evidence>
<dbReference type="Pfam" id="PF01535">
    <property type="entry name" value="PPR"/>
    <property type="match status" value="1"/>
</dbReference>
<dbReference type="PROSITE" id="PS51375">
    <property type="entry name" value="PPR"/>
    <property type="match status" value="1"/>
</dbReference>
<feature type="domain" description="Rhodanese" evidence="2">
    <location>
        <begin position="516"/>
        <end position="533"/>
    </location>
</feature>
<dbReference type="NCBIfam" id="TIGR00756">
    <property type="entry name" value="PPR"/>
    <property type="match status" value="1"/>
</dbReference>
<dbReference type="Pfam" id="PF13649">
    <property type="entry name" value="Methyltransf_25"/>
    <property type="match status" value="1"/>
</dbReference>
<proteinExistence type="predicted"/>
<comment type="caution">
    <text evidence="3">The sequence shown here is derived from an EMBL/GenBank/DDBJ whole genome shotgun (WGS) entry which is preliminary data.</text>
</comment>
<dbReference type="Proteomes" id="UP000626109">
    <property type="component" value="Unassembled WGS sequence"/>
</dbReference>
<dbReference type="InterPro" id="IPR002885">
    <property type="entry name" value="PPR_rpt"/>
</dbReference>
<organism evidence="3 4">
    <name type="scientific">Polarella glacialis</name>
    <name type="common">Dinoflagellate</name>
    <dbReference type="NCBI Taxonomy" id="89957"/>
    <lineage>
        <taxon>Eukaryota</taxon>
        <taxon>Sar</taxon>
        <taxon>Alveolata</taxon>
        <taxon>Dinophyceae</taxon>
        <taxon>Suessiales</taxon>
        <taxon>Suessiaceae</taxon>
        <taxon>Polarella</taxon>
    </lineage>
</organism>
<evidence type="ECO:0000256" key="1">
    <source>
        <dbReference type="PROSITE-ProRule" id="PRU00708"/>
    </source>
</evidence>
<gene>
    <name evidence="3" type="ORF">PGLA2088_LOCUS48506</name>
</gene>
<dbReference type="CDD" id="cd02440">
    <property type="entry name" value="AdoMet_MTases"/>
    <property type="match status" value="1"/>
</dbReference>
<evidence type="ECO:0000259" key="2">
    <source>
        <dbReference type="PROSITE" id="PS50206"/>
    </source>
</evidence>
<dbReference type="Gene3D" id="1.25.40.10">
    <property type="entry name" value="Tetratricopeptide repeat domain"/>
    <property type="match status" value="1"/>
</dbReference>
<dbReference type="PANTHER" id="PTHR47937:SF2">
    <property type="entry name" value="PENTATRICOPEPTIDE (PPR) REPEAT-CONTAINING PROTEIN, PF01535'-RELATED"/>
    <property type="match status" value="1"/>
</dbReference>
<dbReference type="SUPFAM" id="SSF53335">
    <property type="entry name" value="S-adenosyl-L-methionine-dependent methyltransferases"/>
    <property type="match status" value="1"/>
</dbReference>
<dbReference type="InterPro" id="IPR052308">
    <property type="entry name" value="PPR_domain-containing"/>
</dbReference>
<dbReference type="InterPro" id="IPR001763">
    <property type="entry name" value="Rhodanese-like_dom"/>
</dbReference>
<feature type="non-terminal residue" evidence="3">
    <location>
        <position position="828"/>
    </location>
</feature>
<dbReference type="AlphaFoldDB" id="A0A813LS74"/>
<feature type="non-terminal residue" evidence="3">
    <location>
        <position position="1"/>
    </location>
</feature>
<reference evidence="3" key="1">
    <citation type="submission" date="2021-02" db="EMBL/GenBank/DDBJ databases">
        <authorList>
            <person name="Dougan E. K."/>
            <person name="Rhodes N."/>
            <person name="Thang M."/>
            <person name="Chan C."/>
        </authorList>
    </citation>
    <scope>NUCLEOTIDE SEQUENCE</scope>
</reference>
<accession>A0A813LS74</accession>
<dbReference type="Gene3D" id="3.40.50.150">
    <property type="entry name" value="Vaccinia Virus protein VP39"/>
    <property type="match status" value="1"/>
</dbReference>
<protein>
    <recommendedName>
        <fullName evidence="2">Rhodanese domain-containing protein</fullName>
    </recommendedName>
</protein>
<sequence>AAACSAAVGACARGGAWELALFLLRGHGDQSFSPCILSWNVGLLACERAGQWDLALALMLTASRDRLRRDTTSFNSAAGSCERVGQWEWALRLQAEMRSSAVSQDVITCNVLVSACSLHGRWAQSVHVFSESRMRGFKPSPVTLSAMTMCSSRASLWRTALELLAEADSLNGCGSSLEVLGGALRSCRSALQWQQALRLLRERQARSSEVNALVYSEAAAACVIQRPGALPALLSELRAWSLRQPLMRCSVGAASRSSTSRATVVTRSTAVWVTKPDVTAWNQVHIFRTIILQQEYGCQTLMASWQLADPSLDMLVGKLVLSHGEGMLPLANQKLVVQRAAVEKPCGHVALRVLCARVGPGRNQCGWTRSPGSSGHGATLAFSATAFICASCRSLRTPVALRRNFGHCQTKRRRLLRVRATQGTSFNATATPGYLPSLHPALSQAVQAELEAAKTALIGKDRELDVLLLGPKEEIGGVKGVRWVESNAADAAGVSPLRQMPAESVDFVIEVRSEELLSGGWQAWHNKFYPLGGHAFSLASDLIINLASIAKVLRPGGKFLFCTAARSEDELLPFAFLRLPHLAWEVEIVKSMDVSPHRGALLVWVICCTLSSSGAAAKALPRTPSVVADQCSSETSRKRYFDFMRPYLQELASEPPNPLAPLAVLDVGGGEGNLMAWAYDPAVVATDGPRQVTLLESNAELAARAAVRLADATVVHHEGTGSWPFADKQFDVVVLAFVIHHVPAEERLALLLEAGRVARKAVLVLEDQPQAASTEAARKLAWHVTEEHFRPFGQKPEDYIAGVLCDEAWRELFGEAKLAVQAADPLSG</sequence>